<evidence type="ECO:0000256" key="1">
    <source>
        <dbReference type="ARBA" id="ARBA00006139"/>
    </source>
</evidence>
<dbReference type="NCBIfam" id="TIGR00077">
    <property type="entry name" value="lspA"/>
    <property type="match status" value="1"/>
</dbReference>
<dbReference type="PANTHER" id="PTHR33695">
    <property type="entry name" value="LIPOPROTEIN SIGNAL PEPTIDASE"/>
    <property type="match status" value="1"/>
</dbReference>
<protein>
    <recommendedName>
        <fullName evidence="9">Lipoprotein signal peptidase</fullName>
        <ecNumber evidence="9">3.4.23.36</ecNumber>
    </recommendedName>
    <alternativeName>
        <fullName evidence="9">Prolipoprotein signal peptidase</fullName>
    </alternativeName>
    <alternativeName>
        <fullName evidence="9">Signal peptidase II</fullName>
        <shortName evidence="9">SPase II</shortName>
    </alternativeName>
</protein>
<dbReference type="GO" id="GO:0005886">
    <property type="term" value="C:plasma membrane"/>
    <property type="evidence" value="ECO:0007669"/>
    <property type="project" value="UniProtKB-SubCell"/>
</dbReference>
<evidence type="ECO:0000256" key="10">
    <source>
        <dbReference type="RuleBase" id="RU000594"/>
    </source>
</evidence>
<comment type="function">
    <text evidence="9 10">This protein specifically catalyzes the removal of signal peptides from prolipoproteins.</text>
</comment>
<keyword evidence="6 9" id="KW-0378">Hydrolase</keyword>
<keyword evidence="5 9" id="KW-0064">Aspartyl protease</keyword>
<feature type="transmembrane region" description="Helical" evidence="9">
    <location>
        <begin position="57"/>
        <end position="75"/>
    </location>
</feature>
<keyword evidence="2 9" id="KW-1003">Cell membrane</keyword>
<dbReference type="Pfam" id="PF01252">
    <property type="entry name" value="Peptidase_A8"/>
    <property type="match status" value="1"/>
</dbReference>
<accession>A0A1M4SA07</accession>
<comment type="pathway">
    <text evidence="9">Protein modification; lipoprotein biosynthesis (signal peptide cleavage).</text>
</comment>
<keyword evidence="4 9" id="KW-0812">Transmembrane</keyword>
<evidence type="ECO:0000313" key="13">
    <source>
        <dbReference type="Proteomes" id="UP000184114"/>
    </source>
</evidence>
<dbReference type="Proteomes" id="UP000184114">
    <property type="component" value="Unassembled WGS sequence"/>
</dbReference>
<evidence type="ECO:0000256" key="2">
    <source>
        <dbReference type="ARBA" id="ARBA00022475"/>
    </source>
</evidence>
<keyword evidence="7 9" id="KW-1133">Transmembrane helix</keyword>
<keyword evidence="8 9" id="KW-0472">Membrane</keyword>
<dbReference type="GeneID" id="90994890"/>
<dbReference type="PANTHER" id="PTHR33695:SF1">
    <property type="entry name" value="LIPOPROTEIN SIGNAL PEPTIDASE"/>
    <property type="match status" value="1"/>
</dbReference>
<evidence type="ECO:0000256" key="3">
    <source>
        <dbReference type="ARBA" id="ARBA00022670"/>
    </source>
</evidence>
<evidence type="ECO:0000313" key="12">
    <source>
        <dbReference type="EMBL" id="SHE29012.1"/>
    </source>
</evidence>
<name>A0A1M4SA07_9FIRM</name>
<evidence type="ECO:0000256" key="8">
    <source>
        <dbReference type="ARBA" id="ARBA00023136"/>
    </source>
</evidence>
<feature type="transmembrane region" description="Helical" evidence="9">
    <location>
        <begin position="126"/>
        <end position="146"/>
    </location>
</feature>
<dbReference type="UniPathway" id="UPA00665"/>
<evidence type="ECO:0000256" key="5">
    <source>
        <dbReference type="ARBA" id="ARBA00022750"/>
    </source>
</evidence>
<evidence type="ECO:0000256" key="6">
    <source>
        <dbReference type="ARBA" id="ARBA00022801"/>
    </source>
</evidence>
<evidence type="ECO:0000256" key="4">
    <source>
        <dbReference type="ARBA" id="ARBA00022692"/>
    </source>
</evidence>
<sequence length="151" mass="17459">MIFILSIIIILLDQFSKYAAINHLKESASRVIIPNFFRLTYVENFGAAFGILQNKKVFFIIITCAVILSLILFLTKNYYKINIFMRIALGMLLGGTIGNFIDRIRFGYVVDFFSFRLFNRYEFPVFNIADIAIVVGTSLILILVLFDRYEV</sequence>
<gene>
    <name evidence="9" type="primary">lspA</name>
    <name evidence="12" type="ORF">SAMN02745784_00196</name>
</gene>
<keyword evidence="3 9" id="KW-0645">Protease</keyword>
<dbReference type="EMBL" id="FQTY01000001">
    <property type="protein sequence ID" value="SHE29012.1"/>
    <property type="molecule type" value="Genomic_DNA"/>
</dbReference>
<evidence type="ECO:0000256" key="11">
    <source>
        <dbReference type="RuleBase" id="RU004181"/>
    </source>
</evidence>
<proteinExistence type="inferred from homology"/>
<dbReference type="InterPro" id="IPR001872">
    <property type="entry name" value="Peptidase_A8"/>
</dbReference>
<dbReference type="AlphaFoldDB" id="A0A1M4SA07"/>
<comment type="caution">
    <text evidence="9">Lacks conserved residue(s) required for the propagation of feature annotation.</text>
</comment>
<dbReference type="EC" id="3.4.23.36" evidence="9"/>
<comment type="catalytic activity">
    <reaction evidence="9 10">
        <text>Release of signal peptides from bacterial membrane prolipoproteins. Hydrolyzes -Xaa-Yaa-Zaa-|-(S,diacylglyceryl)Cys-, in which Xaa is hydrophobic (preferably Leu), and Yaa (Ala or Ser) and Zaa (Gly or Ala) have small, neutral side chains.</text>
        <dbReference type="EC" id="3.4.23.36"/>
    </reaction>
</comment>
<dbReference type="STRING" id="1123404.SAMN02745784_00196"/>
<comment type="subcellular location">
    <subcellularLocation>
        <location evidence="9">Cell membrane</location>
        <topology evidence="9">Multi-pass membrane protein</topology>
    </subcellularLocation>
</comment>
<dbReference type="HAMAP" id="MF_00161">
    <property type="entry name" value="LspA"/>
    <property type="match status" value="1"/>
</dbReference>
<comment type="similarity">
    <text evidence="1 9 11">Belongs to the peptidase A8 family.</text>
</comment>
<evidence type="ECO:0000256" key="7">
    <source>
        <dbReference type="ARBA" id="ARBA00022989"/>
    </source>
</evidence>
<feature type="active site" evidence="9">
    <location>
        <position position="111"/>
    </location>
</feature>
<keyword evidence="13" id="KW-1185">Reference proteome</keyword>
<feature type="active site" evidence="9">
    <location>
        <position position="130"/>
    </location>
</feature>
<dbReference type="GO" id="GO:0004190">
    <property type="term" value="F:aspartic-type endopeptidase activity"/>
    <property type="evidence" value="ECO:0007669"/>
    <property type="project" value="UniProtKB-UniRule"/>
</dbReference>
<dbReference type="PRINTS" id="PR00781">
    <property type="entry name" value="LIPOSIGPTASE"/>
</dbReference>
<reference evidence="13" key="1">
    <citation type="submission" date="2016-11" db="EMBL/GenBank/DDBJ databases">
        <authorList>
            <person name="Varghese N."/>
            <person name="Submissions S."/>
        </authorList>
    </citation>
    <scope>NUCLEOTIDE SEQUENCE [LARGE SCALE GENOMIC DNA]</scope>
    <source>
        <strain evidence="13">DSM 18095</strain>
    </source>
</reference>
<evidence type="ECO:0000256" key="9">
    <source>
        <dbReference type="HAMAP-Rule" id="MF_00161"/>
    </source>
</evidence>
<dbReference type="GO" id="GO:0006508">
    <property type="term" value="P:proteolysis"/>
    <property type="evidence" value="ECO:0007669"/>
    <property type="project" value="UniProtKB-KW"/>
</dbReference>
<feature type="transmembrane region" description="Helical" evidence="9">
    <location>
        <begin position="87"/>
        <end position="106"/>
    </location>
</feature>
<organism evidence="12 13">
    <name type="scientific">Tissierella praeacuta DSM 18095</name>
    <dbReference type="NCBI Taxonomy" id="1123404"/>
    <lineage>
        <taxon>Bacteria</taxon>
        <taxon>Bacillati</taxon>
        <taxon>Bacillota</taxon>
        <taxon>Tissierellia</taxon>
        <taxon>Tissierellales</taxon>
        <taxon>Tissierellaceae</taxon>
        <taxon>Tissierella</taxon>
    </lineage>
</organism>
<dbReference type="PROSITE" id="PS00855">
    <property type="entry name" value="SPASE_II"/>
    <property type="match status" value="1"/>
</dbReference>
<dbReference type="RefSeq" id="WP_072971869.1">
    <property type="nucleotide sequence ID" value="NZ_FQTY01000001.1"/>
</dbReference>